<dbReference type="PANTHER" id="PTHR33327:SF3">
    <property type="entry name" value="RNA-DIRECTED DNA POLYMERASE"/>
    <property type="match status" value="1"/>
</dbReference>
<name>A0A183AY32_9TREM</name>
<keyword evidence="3" id="KW-1185">Reference proteome</keyword>
<dbReference type="Proteomes" id="UP000272942">
    <property type="component" value="Unassembled WGS sequence"/>
</dbReference>
<evidence type="ECO:0000313" key="3">
    <source>
        <dbReference type="Proteomes" id="UP000272942"/>
    </source>
</evidence>
<feature type="domain" description="DUF7041" evidence="1">
    <location>
        <begin position="111"/>
        <end position="166"/>
    </location>
</feature>
<evidence type="ECO:0000313" key="4">
    <source>
        <dbReference type="WBParaSite" id="ECPE_0001190201-mRNA-1"/>
    </source>
</evidence>
<dbReference type="Pfam" id="PF23055">
    <property type="entry name" value="DUF7041"/>
    <property type="match status" value="1"/>
</dbReference>
<gene>
    <name evidence="2" type="ORF">ECPE_LOCUS11867</name>
</gene>
<dbReference type="PANTHER" id="PTHR33327">
    <property type="entry name" value="ENDONUCLEASE"/>
    <property type="match status" value="1"/>
</dbReference>
<proteinExistence type="predicted"/>
<evidence type="ECO:0000259" key="1">
    <source>
        <dbReference type="Pfam" id="PF23055"/>
    </source>
</evidence>
<dbReference type="AlphaFoldDB" id="A0A183AY32"/>
<reference evidence="2 3" key="2">
    <citation type="submission" date="2018-11" db="EMBL/GenBank/DDBJ databases">
        <authorList>
            <consortium name="Pathogen Informatics"/>
        </authorList>
    </citation>
    <scope>NUCLEOTIDE SEQUENCE [LARGE SCALE GENOMIC DNA]</scope>
    <source>
        <strain evidence="2 3">Egypt</strain>
    </source>
</reference>
<dbReference type="WBParaSite" id="ECPE_0001190201-mRNA-1">
    <property type="protein sequence ID" value="ECPE_0001190201-mRNA-1"/>
    <property type="gene ID" value="ECPE_0001190201"/>
</dbReference>
<protein>
    <submittedName>
        <fullName evidence="4">Transposase</fullName>
    </submittedName>
</protein>
<organism evidence="4">
    <name type="scientific">Echinostoma caproni</name>
    <dbReference type="NCBI Taxonomy" id="27848"/>
    <lineage>
        <taxon>Eukaryota</taxon>
        <taxon>Metazoa</taxon>
        <taxon>Spiralia</taxon>
        <taxon>Lophotrochozoa</taxon>
        <taxon>Platyhelminthes</taxon>
        <taxon>Trematoda</taxon>
        <taxon>Digenea</taxon>
        <taxon>Plagiorchiida</taxon>
        <taxon>Echinostomata</taxon>
        <taxon>Echinostomatoidea</taxon>
        <taxon>Echinostomatidae</taxon>
        <taxon>Echinostoma</taxon>
    </lineage>
</organism>
<accession>A0A183AY32</accession>
<reference evidence="4" key="1">
    <citation type="submission" date="2016-06" db="UniProtKB">
        <authorList>
            <consortium name="WormBaseParasite"/>
        </authorList>
    </citation>
    <scope>IDENTIFICATION</scope>
</reference>
<dbReference type="InterPro" id="IPR055469">
    <property type="entry name" value="DUF7041"/>
</dbReference>
<sequence>MVTQAKPGITDILRVDGSVTDGNKAAASTLVEYYPTRHPGTFRYYLVPQLANKRLQFPRVFLSASGNETLGGRAHIETRKKTYRKAVNSEERPPVEYRELDLLAIRFKPVAFIPHDPEVWFADLETQFVARKVRSQRSKYFYAVEEIPGDRMSAIRDIILKPPEKEA</sequence>
<dbReference type="EMBL" id="UZAN01051683">
    <property type="protein sequence ID" value="VDP89057.1"/>
    <property type="molecule type" value="Genomic_DNA"/>
</dbReference>
<dbReference type="OrthoDB" id="6260718at2759"/>
<evidence type="ECO:0000313" key="2">
    <source>
        <dbReference type="EMBL" id="VDP89057.1"/>
    </source>
</evidence>